<name>A0ABR7X846_9SPHI</name>
<evidence type="ECO:0008006" key="4">
    <source>
        <dbReference type="Google" id="ProtNLM"/>
    </source>
</evidence>
<feature type="transmembrane region" description="Helical" evidence="1">
    <location>
        <begin position="55"/>
        <end position="80"/>
    </location>
</feature>
<dbReference type="InterPro" id="IPR035287">
    <property type="entry name" value="DUF5362"/>
</dbReference>
<evidence type="ECO:0000313" key="2">
    <source>
        <dbReference type="EMBL" id="MBD1386300.1"/>
    </source>
</evidence>
<evidence type="ECO:0000313" key="3">
    <source>
        <dbReference type="Proteomes" id="UP000618754"/>
    </source>
</evidence>
<keyword evidence="3" id="KW-1185">Reference proteome</keyword>
<dbReference type="Proteomes" id="UP000618754">
    <property type="component" value="Unassembled WGS sequence"/>
</dbReference>
<proteinExistence type="predicted"/>
<keyword evidence="1" id="KW-0812">Transmembrane</keyword>
<dbReference type="Pfam" id="PF17319">
    <property type="entry name" value="DUF5362"/>
    <property type="match status" value="1"/>
</dbReference>
<keyword evidence="1" id="KW-1133">Transmembrane helix</keyword>
<comment type="caution">
    <text evidence="2">The sequence shown here is derived from an EMBL/GenBank/DDBJ whole genome shotgun (WGS) entry which is preliminary data.</text>
</comment>
<protein>
    <recommendedName>
        <fullName evidence="4">Molybdenum ABC transporter permease</fullName>
    </recommendedName>
</protein>
<organism evidence="2 3">
    <name type="scientific">Mucilaginibacter rigui</name>
    <dbReference type="NCBI Taxonomy" id="534635"/>
    <lineage>
        <taxon>Bacteria</taxon>
        <taxon>Pseudomonadati</taxon>
        <taxon>Bacteroidota</taxon>
        <taxon>Sphingobacteriia</taxon>
        <taxon>Sphingobacteriales</taxon>
        <taxon>Sphingobacteriaceae</taxon>
        <taxon>Mucilaginibacter</taxon>
    </lineage>
</organism>
<gene>
    <name evidence="2" type="ORF">IDJ75_13525</name>
</gene>
<dbReference type="EMBL" id="JACWMW010000003">
    <property type="protein sequence ID" value="MBD1386300.1"/>
    <property type="molecule type" value="Genomic_DNA"/>
</dbReference>
<sequence length="85" mass="9819">MGMILTIVYLLIALLFFFYSLYLYQFGSRIKKGMYLNSEEETTLAFSKLKLFFKLWGIITIIIILFYVLIFVITIAGGILGASRM</sequence>
<evidence type="ECO:0000256" key="1">
    <source>
        <dbReference type="SAM" id="Phobius"/>
    </source>
</evidence>
<reference evidence="2 3" key="1">
    <citation type="submission" date="2020-09" db="EMBL/GenBank/DDBJ databases">
        <title>Novel species of Mucilaginibacter isolated from a glacier on the Tibetan Plateau.</title>
        <authorList>
            <person name="Liu Q."/>
            <person name="Xin Y.-H."/>
        </authorList>
    </citation>
    <scope>NUCLEOTIDE SEQUENCE [LARGE SCALE GENOMIC DNA]</scope>
    <source>
        <strain evidence="2 3">CGMCC 1.13878</strain>
    </source>
</reference>
<feature type="transmembrane region" description="Helical" evidence="1">
    <location>
        <begin position="6"/>
        <end position="24"/>
    </location>
</feature>
<keyword evidence="1" id="KW-0472">Membrane</keyword>
<accession>A0ABR7X846</accession>